<comment type="similarity">
    <text evidence="1">Belongs to the short-chain dehydrogenases/reductases (SDR) family.</text>
</comment>
<evidence type="ECO:0000256" key="1">
    <source>
        <dbReference type="ARBA" id="ARBA00006484"/>
    </source>
</evidence>
<accession>A0A6J6MAG0</accession>
<gene>
    <name evidence="2" type="ORF">UFOPK2282_01012</name>
</gene>
<dbReference type="Gene3D" id="3.40.50.720">
    <property type="entry name" value="NAD(P)-binding Rossmann-like Domain"/>
    <property type="match status" value="1"/>
</dbReference>
<dbReference type="InterPro" id="IPR036291">
    <property type="entry name" value="NAD(P)-bd_dom_sf"/>
</dbReference>
<evidence type="ECO:0000313" key="2">
    <source>
        <dbReference type="EMBL" id="CAB4669745.1"/>
    </source>
</evidence>
<dbReference type="AlphaFoldDB" id="A0A6J6MAG0"/>
<dbReference type="InterPro" id="IPR050259">
    <property type="entry name" value="SDR"/>
</dbReference>
<sequence>MDLQLKGRLVSVIGADQGTQAACRRVLEGEGAVIATAPSELSYPLADIVIAVGGVRPGSDLLEVSDPDDLYAAWDDMTDAVSAYRAALPRMLENKWGRFVWVGSAQAKSVDAEADELAAMTSLGMLGLNKVITGEVGSNGITANAVLRGGIATDEDVANAVTFLCSEGAAYLSGITITVDGGIGSGIF</sequence>
<reference evidence="2" key="1">
    <citation type="submission" date="2020-05" db="EMBL/GenBank/DDBJ databases">
        <authorList>
            <person name="Chiriac C."/>
            <person name="Salcher M."/>
            <person name="Ghai R."/>
            <person name="Kavagutti S V."/>
        </authorList>
    </citation>
    <scope>NUCLEOTIDE SEQUENCE</scope>
</reference>
<dbReference type="SUPFAM" id="SSF51735">
    <property type="entry name" value="NAD(P)-binding Rossmann-fold domains"/>
    <property type="match status" value="1"/>
</dbReference>
<dbReference type="PANTHER" id="PTHR42879">
    <property type="entry name" value="3-OXOACYL-(ACYL-CARRIER-PROTEIN) REDUCTASE"/>
    <property type="match status" value="1"/>
</dbReference>
<proteinExistence type="inferred from homology"/>
<protein>
    <submittedName>
        <fullName evidence="2">Unannotated protein</fullName>
    </submittedName>
</protein>
<dbReference type="EMBL" id="CAEZWR010000117">
    <property type="protein sequence ID" value="CAB4669745.1"/>
    <property type="molecule type" value="Genomic_DNA"/>
</dbReference>
<name>A0A6J6MAG0_9ZZZZ</name>
<dbReference type="PANTHER" id="PTHR42879:SF6">
    <property type="entry name" value="NADPH-DEPENDENT REDUCTASE BACG"/>
    <property type="match status" value="1"/>
</dbReference>
<organism evidence="2">
    <name type="scientific">freshwater metagenome</name>
    <dbReference type="NCBI Taxonomy" id="449393"/>
    <lineage>
        <taxon>unclassified sequences</taxon>
        <taxon>metagenomes</taxon>
        <taxon>ecological metagenomes</taxon>
    </lineage>
</organism>